<dbReference type="Gene3D" id="1.10.575.10">
    <property type="entry name" value="P1 Nuclease"/>
    <property type="match status" value="1"/>
</dbReference>
<evidence type="ECO:0000256" key="1">
    <source>
        <dbReference type="ARBA" id="ARBA00022722"/>
    </source>
</evidence>
<dbReference type="Proteomes" id="UP000328092">
    <property type="component" value="Unassembled WGS sequence"/>
</dbReference>
<dbReference type="OrthoDB" id="267579at2"/>
<dbReference type="GO" id="GO:0003676">
    <property type="term" value="F:nucleic acid binding"/>
    <property type="evidence" value="ECO:0007669"/>
    <property type="project" value="InterPro"/>
</dbReference>
<gene>
    <name evidence="8" type="ORF">CI1B_32500</name>
</gene>
<proteinExistence type="predicted"/>
<keyword evidence="1" id="KW-0540">Nuclease</keyword>
<feature type="chain" id="PRO_5021491211" description="S1/P1 Nuclease" evidence="7">
    <location>
        <begin position="21"/>
        <end position="270"/>
    </location>
</feature>
<dbReference type="RefSeq" id="WP_139481378.1">
    <property type="nucleotide sequence ID" value="NZ_CAADFB020000015.1"/>
</dbReference>
<evidence type="ECO:0008006" key="10">
    <source>
        <dbReference type="Google" id="ProtNLM"/>
    </source>
</evidence>
<reference evidence="8" key="1">
    <citation type="submission" date="2019-02" db="EMBL/GenBank/DDBJ databases">
        <authorList>
            <person name="Pothier F.J."/>
        </authorList>
    </citation>
    <scope>NUCLEOTIDE SEQUENCE</scope>
    <source>
        <strain evidence="8">CI-1B</strain>
    </source>
</reference>
<keyword evidence="2" id="KW-0479">Metal-binding</keyword>
<keyword evidence="5" id="KW-1015">Disulfide bond</keyword>
<keyword evidence="6" id="KW-0325">Glycoprotein</keyword>
<dbReference type="EMBL" id="CAADFC020000011">
    <property type="protein sequence ID" value="VIO70596.1"/>
    <property type="molecule type" value="Genomic_DNA"/>
</dbReference>
<dbReference type="InterPro" id="IPR008947">
    <property type="entry name" value="PLipase_C/P1_nuclease_dom_sf"/>
</dbReference>
<dbReference type="AlphaFoldDB" id="A0A508T911"/>
<organism evidence="8 9">
    <name type="scientific">Bradyrhizobium ivorense</name>
    <dbReference type="NCBI Taxonomy" id="2511166"/>
    <lineage>
        <taxon>Bacteria</taxon>
        <taxon>Pseudomonadati</taxon>
        <taxon>Pseudomonadota</taxon>
        <taxon>Alphaproteobacteria</taxon>
        <taxon>Hyphomicrobiales</taxon>
        <taxon>Nitrobacteraceae</taxon>
        <taxon>Bradyrhizobium</taxon>
    </lineage>
</organism>
<evidence type="ECO:0000256" key="6">
    <source>
        <dbReference type="ARBA" id="ARBA00023180"/>
    </source>
</evidence>
<evidence type="ECO:0000256" key="7">
    <source>
        <dbReference type="SAM" id="SignalP"/>
    </source>
</evidence>
<dbReference type="Pfam" id="PF02265">
    <property type="entry name" value="S1-P1_nuclease"/>
    <property type="match status" value="1"/>
</dbReference>
<protein>
    <recommendedName>
        <fullName evidence="10">S1/P1 Nuclease</fullName>
    </recommendedName>
</protein>
<evidence type="ECO:0000256" key="3">
    <source>
        <dbReference type="ARBA" id="ARBA00022759"/>
    </source>
</evidence>
<name>A0A508T911_9BRAD</name>
<keyword evidence="3" id="KW-0255">Endonuclease</keyword>
<evidence type="ECO:0000256" key="4">
    <source>
        <dbReference type="ARBA" id="ARBA00022801"/>
    </source>
</evidence>
<dbReference type="SUPFAM" id="SSF48537">
    <property type="entry name" value="Phospholipase C/P1 nuclease"/>
    <property type="match status" value="1"/>
</dbReference>
<dbReference type="GO" id="GO:0004519">
    <property type="term" value="F:endonuclease activity"/>
    <property type="evidence" value="ECO:0007669"/>
    <property type="project" value="UniProtKB-KW"/>
</dbReference>
<keyword evidence="7" id="KW-0732">Signal</keyword>
<sequence>MRCLSFAIVMWMAFCGQAAAWGDEGHKIVCEIAFRLAQPDTRAAVRKLIKSDSEFDNFSDSCVFPDHPRIHPPRHFLNLPRDSKGLDADDCGGASECVVTAILNDTKNVASKAEKTADRLIALKSLGHWVGDIHQPLHVSFADDRGGNNIDVTGACSRNLHSAWDNCLVAHAVGTDVKAAADKLIDAMTPQQISDWNASETHDWANESFGIAEAVKTGYCTMHGKSCDPPEGGSVNIDAAYFAVSDPIVREQLQKAGVRLAHLLDSIFAD</sequence>
<keyword evidence="4" id="KW-0378">Hydrolase</keyword>
<evidence type="ECO:0000313" key="8">
    <source>
        <dbReference type="EMBL" id="VIO70596.1"/>
    </source>
</evidence>
<keyword evidence="9" id="KW-1185">Reference proteome</keyword>
<evidence type="ECO:0000256" key="2">
    <source>
        <dbReference type="ARBA" id="ARBA00022723"/>
    </source>
</evidence>
<dbReference type="GO" id="GO:0016788">
    <property type="term" value="F:hydrolase activity, acting on ester bonds"/>
    <property type="evidence" value="ECO:0007669"/>
    <property type="project" value="InterPro"/>
</dbReference>
<dbReference type="PANTHER" id="PTHR33146">
    <property type="entry name" value="ENDONUCLEASE 4"/>
    <property type="match status" value="1"/>
</dbReference>
<dbReference type="InterPro" id="IPR003154">
    <property type="entry name" value="S1/P1nuclease"/>
</dbReference>
<dbReference type="PANTHER" id="PTHR33146:SF26">
    <property type="entry name" value="ENDONUCLEASE 4"/>
    <property type="match status" value="1"/>
</dbReference>
<dbReference type="GO" id="GO:0006308">
    <property type="term" value="P:DNA catabolic process"/>
    <property type="evidence" value="ECO:0007669"/>
    <property type="project" value="InterPro"/>
</dbReference>
<comment type="caution">
    <text evidence="8">The sequence shown here is derived from an EMBL/GenBank/DDBJ whole genome shotgun (WGS) entry which is preliminary data.</text>
</comment>
<feature type="signal peptide" evidence="7">
    <location>
        <begin position="1"/>
        <end position="20"/>
    </location>
</feature>
<dbReference type="CDD" id="cd11010">
    <property type="entry name" value="S1-P1_nuclease"/>
    <property type="match status" value="1"/>
</dbReference>
<dbReference type="GO" id="GO:0046872">
    <property type="term" value="F:metal ion binding"/>
    <property type="evidence" value="ECO:0007669"/>
    <property type="project" value="UniProtKB-KW"/>
</dbReference>
<accession>A0A508T911</accession>
<evidence type="ECO:0000256" key="5">
    <source>
        <dbReference type="ARBA" id="ARBA00023157"/>
    </source>
</evidence>
<evidence type="ECO:0000313" key="9">
    <source>
        <dbReference type="Proteomes" id="UP000328092"/>
    </source>
</evidence>